<feature type="non-terminal residue" evidence="4">
    <location>
        <position position="289"/>
    </location>
</feature>
<reference evidence="4" key="1">
    <citation type="submission" date="2020-02" db="EMBL/GenBank/DDBJ databases">
        <authorList>
            <person name="Meier V. D."/>
        </authorList>
    </citation>
    <scope>NUCLEOTIDE SEQUENCE</scope>
    <source>
        <strain evidence="4">AVDCRST_MAG05</strain>
    </source>
</reference>
<dbReference type="GO" id="GO:0015979">
    <property type="term" value="P:photosynthesis"/>
    <property type="evidence" value="ECO:0007669"/>
    <property type="project" value="UniProtKB-KW"/>
</dbReference>
<evidence type="ECO:0000256" key="2">
    <source>
        <dbReference type="ARBA" id="ARBA00023002"/>
    </source>
</evidence>
<dbReference type="AlphaFoldDB" id="A0A6J4SYQ2"/>
<protein>
    <submittedName>
        <fullName evidence="4">Uncharacterized protein</fullName>
    </submittedName>
</protein>
<accession>A0A6J4SYQ2</accession>
<sequence>MTILNESGTPDVLHPLHAVAGLAGRLTGTLVIVVGMRSEAHAVRSLSGGGPGGEVLFAVLDPENPPGQGQLAGHVVDAVTGRAGTVLLVAGRTAKVLGVDVHFEARLAARKTDLTVAAVDAGAPHATPGVLSTDLEDRVLAALVDLCPKRRTSELVEAASQAKRGRFFGLGGRGRERPAEQGRPVVLLGGALSPGSATGLVAELARAGVEAAGVVPSTGDDLPPVGEETVVGVMDPNLGTAAGAARERGGRVVRTLMPIGVDGTARFLQDVAEDAGARTSEVERAREVW</sequence>
<evidence type="ECO:0000313" key="4">
    <source>
        <dbReference type="EMBL" id="CAA9509235.1"/>
    </source>
</evidence>
<dbReference type="PANTHER" id="PTHR39429:SF3">
    <property type="entry name" value="LIGHT-INDEPENDENT PROTOCHLOROPHYLLIDE REDUCTASE SUBUNIT N"/>
    <property type="match status" value="1"/>
</dbReference>
<gene>
    <name evidence="4" type="ORF">AVDCRST_MAG05-2917</name>
</gene>
<name>A0A6J4SYQ2_9ACTN</name>
<keyword evidence="1" id="KW-0602">Photosynthesis</keyword>
<keyword evidence="3" id="KW-0149">Chlorophyll biosynthesis</keyword>
<evidence type="ECO:0000256" key="1">
    <source>
        <dbReference type="ARBA" id="ARBA00022531"/>
    </source>
</evidence>
<dbReference type="EMBL" id="CADCVM010000324">
    <property type="protein sequence ID" value="CAA9509235.1"/>
    <property type="molecule type" value="Genomic_DNA"/>
</dbReference>
<dbReference type="Gene3D" id="3.40.50.1980">
    <property type="entry name" value="Nitrogenase molybdenum iron protein domain"/>
    <property type="match status" value="1"/>
</dbReference>
<dbReference type="InterPro" id="IPR050293">
    <property type="entry name" value="LIPOR_BchN/ChlN"/>
</dbReference>
<keyword evidence="2" id="KW-0560">Oxidoreductase</keyword>
<dbReference type="SUPFAM" id="SSF53807">
    <property type="entry name" value="Helical backbone' metal receptor"/>
    <property type="match status" value="1"/>
</dbReference>
<dbReference type="GO" id="GO:0015995">
    <property type="term" value="P:chlorophyll biosynthetic process"/>
    <property type="evidence" value="ECO:0007669"/>
    <property type="project" value="UniProtKB-KW"/>
</dbReference>
<dbReference type="GO" id="GO:0016491">
    <property type="term" value="F:oxidoreductase activity"/>
    <property type="evidence" value="ECO:0007669"/>
    <property type="project" value="UniProtKB-KW"/>
</dbReference>
<dbReference type="PANTHER" id="PTHR39429">
    <property type="entry name" value="LIGHT-INDEPENDENT PROTOCHLOROPHYLLIDE REDUCTASE SUBUNIT N"/>
    <property type="match status" value="1"/>
</dbReference>
<organism evidence="4">
    <name type="scientific">uncultured Rubrobacteraceae bacterium</name>
    <dbReference type="NCBI Taxonomy" id="349277"/>
    <lineage>
        <taxon>Bacteria</taxon>
        <taxon>Bacillati</taxon>
        <taxon>Actinomycetota</taxon>
        <taxon>Rubrobacteria</taxon>
        <taxon>Rubrobacterales</taxon>
        <taxon>Rubrobacteraceae</taxon>
        <taxon>environmental samples</taxon>
    </lineage>
</organism>
<proteinExistence type="predicted"/>
<evidence type="ECO:0000256" key="3">
    <source>
        <dbReference type="ARBA" id="ARBA00023171"/>
    </source>
</evidence>